<keyword evidence="5" id="KW-0574">Periplasm</keyword>
<dbReference type="InterPro" id="IPR005669">
    <property type="entry name" value="Thiosulph/SO4-bd"/>
</dbReference>
<dbReference type="Gene3D" id="3.40.190.10">
    <property type="entry name" value="Periplasmic binding protein-like II"/>
    <property type="match status" value="2"/>
</dbReference>
<dbReference type="InterPro" id="IPR034408">
    <property type="entry name" value="Sulphate/thiosulphate_BS"/>
</dbReference>
<dbReference type="NCBIfam" id="NF008022">
    <property type="entry name" value="PRK10752.1"/>
    <property type="match status" value="1"/>
</dbReference>
<dbReference type="EMBL" id="RDOM01000053">
    <property type="protein sequence ID" value="MBF4273517.1"/>
    <property type="molecule type" value="Genomic_DNA"/>
</dbReference>
<evidence type="ECO:0000313" key="8">
    <source>
        <dbReference type="Proteomes" id="UP000722957"/>
    </source>
</evidence>
<dbReference type="CDD" id="cd01005">
    <property type="entry name" value="PBP2_CysP"/>
    <property type="match status" value="1"/>
</dbReference>
<keyword evidence="4 6" id="KW-0732">Signal</keyword>
<reference evidence="7 8" key="1">
    <citation type="journal article" date="2021" name="PeerJ">
        <title>Analysis of 44 Vibrio anguillarum genomes reveals high genetic diversity.</title>
        <authorList>
            <person name="Hansen M.J."/>
            <person name="Dalsgaard I."/>
        </authorList>
    </citation>
    <scope>NUCLEOTIDE SEQUENCE [LARGE SCALE GENOMIC DNA]</scope>
    <source>
        <strain evidence="7 8">17-16730-2A</strain>
    </source>
</reference>
<dbReference type="PANTHER" id="PTHR30368">
    <property type="entry name" value="SULFATE-BINDING PROTEIN"/>
    <property type="match status" value="1"/>
</dbReference>
<comment type="similarity">
    <text evidence="2">Belongs to the prokaryotic sulfate-binding protein family.</text>
</comment>
<dbReference type="PROSITE" id="PS00757">
    <property type="entry name" value="PROK_SULFATE_BIND_2"/>
    <property type="match status" value="1"/>
</dbReference>
<dbReference type="NCBIfam" id="NF008106">
    <property type="entry name" value="PRK10852.1"/>
    <property type="match status" value="1"/>
</dbReference>
<proteinExistence type="inferred from homology"/>
<evidence type="ECO:0000256" key="6">
    <source>
        <dbReference type="SAM" id="SignalP"/>
    </source>
</evidence>
<feature type="signal peptide" evidence="6">
    <location>
        <begin position="1"/>
        <end position="21"/>
    </location>
</feature>
<dbReference type="Proteomes" id="UP000722957">
    <property type="component" value="Unassembled WGS sequence"/>
</dbReference>
<organism evidence="7 8">
    <name type="scientific">Vibrio anguillarum</name>
    <name type="common">Listonella anguillarum</name>
    <dbReference type="NCBI Taxonomy" id="55601"/>
    <lineage>
        <taxon>Bacteria</taxon>
        <taxon>Pseudomonadati</taxon>
        <taxon>Pseudomonadota</taxon>
        <taxon>Gammaproteobacteria</taxon>
        <taxon>Vibrionales</taxon>
        <taxon>Vibrionaceae</taxon>
        <taxon>Vibrio</taxon>
    </lineage>
</organism>
<evidence type="ECO:0000256" key="2">
    <source>
        <dbReference type="ARBA" id="ARBA00006099"/>
    </source>
</evidence>
<dbReference type="SUPFAM" id="SSF53850">
    <property type="entry name" value="Periplasmic binding protein-like II"/>
    <property type="match status" value="1"/>
</dbReference>
<evidence type="ECO:0000256" key="1">
    <source>
        <dbReference type="ARBA" id="ARBA00004418"/>
    </source>
</evidence>
<evidence type="ECO:0000256" key="3">
    <source>
        <dbReference type="ARBA" id="ARBA00022448"/>
    </source>
</evidence>
<evidence type="ECO:0000256" key="4">
    <source>
        <dbReference type="ARBA" id="ARBA00022729"/>
    </source>
</evidence>
<protein>
    <submittedName>
        <fullName evidence="7">Sulfate ABC transporter substrate-binding protein</fullName>
    </submittedName>
</protein>
<dbReference type="GO" id="GO:0140104">
    <property type="term" value="F:molecular carrier activity"/>
    <property type="evidence" value="ECO:0007669"/>
    <property type="project" value="InterPro"/>
</dbReference>
<evidence type="ECO:0000256" key="5">
    <source>
        <dbReference type="ARBA" id="ARBA00022764"/>
    </source>
</evidence>
<dbReference type="PANTHER" id="PTHR30368:SF1">
    <property type="entry name" value="THIOSULFATE-BINDING PROTEIN"/>
    <property type="match status" value="1"/>
</dbReference>
<sequence length="333" mass="36889">MKFIKSALASLLAVGSLNVSAADQTILNSSYDIARELFASYNPVFEKHWQQKTGQTVEIKQSHGGSSAQARSILQGLAADVVTFNQVTDVQVLHDRGKLIDSNWQEKLPNASSPYYSTTAFLVRKGNPKNIQDWGDLAKADVASVFPNPKTSGNARYTYLAAVGYAQKTFGKENQAEQDQFLKQFLANVAVFDTGGRGATTSFVERGIGDVLITFESEVNNIRQQYGVDEYQVVVPKTSILAEFPVAVVEKNAKRKGTLEVANEYLAYLYSEEAQRLLAGFNYRVHDEKVNAEFADRFPEVELLTVESIAGGWENAMKLHFANGAKLDQLQRR</sequence>
<dbReference type="KEGG" id="vau:VANGNB10_cI0443"/>
<dbReference type="GO" id="GO:1902358">
    <property type="term" value="P:sulfate transmembrane transport"/>
    <property type="evidence" value="ECO:0007669"/>
    <property type="project" value="InterPro"/>
</dbReference>
<keyword evidence="3" id="KW-0813">Transport</keyword>
<dbReference type="GO" id="GO:1901681">
    <property type="term" value="F:sulfur compound binding"/>
    <property type="evidence" value="ECO:0007669"/>
    <property type="project" value="InterPro"/>
</dbReference>
<dbReference type="Pfam" id="PF13531">
    <property type="entry name" value="SBP_bac_11"/>
    <property type="match status" value="1"/>
</dbReference>
<name>A0AAW4ATA3_VIBAN</name>
<evidence type="ECO:0000313" key="7">
    <source>
        <dbReference type="EMBL" id="MBF4273517.1"/>
    </source>
</evidence>
<feature type="chain" id="PRO_5044477279" evidence="6">
    <location>
        <begin position="22"/>
        <end position="333"/>
    </location>
</feature>
<gene>
    <name evidence="7" type="ORF">EAY07_16090</name>
</gene>
<dbReference type="NCBIfam" id="TIGR00971">
    <property type="entry name" value="3a0106s03"/>
    <property type="match status" value="1"/>
</dbReference>
<comment type="caution">
    <text evidence="7">The sequence shown here is derived from an EMBL/GenBank/DDBJ whole genome shotgun (WGS) entry which is preliminary data.</text>
</comment>
<accession>A0AAW4ATA3</accession>
<comment type="subcellular location">
    <subcellularLocation>
        <location evidence="1">Periplasm</location>
    </subcellularLocation>
</comment>
<dbReference type="GO" id="GO:0042597">
    <property type="term" value="C:periplasmic space"/>
    <property type="evidence" value="ECO:0007669"/>
    <property type="project" value="UniProtKB-SubCell"/>
</dbReference>
<dbReference type="AlphaFoldDB" id="A0AAW4ATA3"/>
<dbReference type="RefSeq" id="WP_013857711.1">
    <property type="nucleotide sequence ID" value="NZ_CP020534.1"/>
</dbReference>